<evidence type="ECO:0000313" key="2">
    <source>
        <dbReference type="Proteomes" id="UP000052013"/>
    </source>
</evidence>
<dbReference type="AlphaFoldDB" id="A0A0R1SL66"/>
<sequence>MAKFESTPKKDEIVLHFKGCGAPVKINVSWHFFSQRNQEAIKVRKFENKYLKQLKYALSKSENDLMMQHEIDCLNNHFHQFVTFYNEQLIRDVLVGYGVDRNHIEQPFVEHLAKKLMQ</sequence>
<gene>
    <name evidence="1" type="ORF">FC85_GL001589</name>
</gene>
<comment type="caution">
    <text evidence="1">The sequence shown here is derived from an EMBL/GenBank/DDBJ whole genome shotgun (WGS) entry which is preliminary data.</text>
</comment>
<name>A0A0R1SL66_9LACO</name>
<dbReference type="PATRIC" id="fig|1423739.3.peg.1667"/>
<dbReference type="EMBL" id="AZEY01000014">
    <property type="protein sequence ID" value="KRL69230.1"/>
    <property type="molecule type" value="Genomic_DNA"/>
</dbReference>
<evidence type="ECO:0000313" key="1">
    <source>
        <dbReference type="EMBL" id="KRL69230.1"/>
    </source>
</evidence>
<accession>A0A0R1SL66</accession>
<organism evidence="1 2">
    <name type="scientific">Lentilactobacillus diolivorans DSM 14421</name>
    <dbReference type="NCBI Taxonomy" id="1423739"/>
    <lineage>
        <taxon>Bacteria</taxon>
        <taxon>Bacillati</taxon>
        <taxon>Bacillota</taxon>
        <taxon>Bacilli</taxon>
        <taxon>Lactobacillales</taxon>
        <taxon>Lactobacillaceae</taxon>
        <taxon>Lentilactobacillus</taxon>
    </lineage>
</organism>
<protein>
    <submittedName>
        <fullName evidence="1">Uncharacterized protein</fullName>
    </submittedName>
</protein>
<proteinExistence type="predicted"/>
<dbReference type="RefSeq" id="WP_147008549.1">
    <property type="nucleotide sequence ID" value="NZ_AZEY01000014.1"/>
</dbReference>
<reference evidence="1 2" key="1">
    <citation type="journal article" date="2015" name="Genome Announc.">
        <title>Expanding the biotechnology potential of lactobacilli through comparative genomics of 213 strains and associated genera.</title>
        <authorList>
            <person name="Sun Z."/>
            <person name="Harris H.M."/>
            <person name="McCann A."/>
            <person name="Guo C."/>
            <person name="Argimon S."/>
            <person name="Zhang W."/>
            <person name="Yang X."/>
            <person name="Jeffery I.B."/>
            <person name="Cooney J.C."/>
            <person name="Kagawa T.F."/>
            <person name="Liu W."/>
            <person name="Song Y."/>
            <person name="Salvetti E."/>
            <person name="Wrobel A."/>
            <person name="Rasinkangas P."/>
            <person name="Parkhill J."/>
            <person name="Rea M.C."/>
            <person name="O'Sullivan O."/>
            <person name="Ritari J."/>
            <person name="Douillard F.P."/>
            <person name="Paul Ross R."/>
            <person name="Yang R."/>
            <person name="Briner A.E."/>
            <person name="Felis G.E."/>
            <person name="de Vos W.M."/>
            <person name="Barrangou R."/>
            <person name="Klaenhammer T.R."/>
            <person name="Caufield P.W."/>
            <person name="Cui Y."/>
            <person name="Zhang H."/>
            <person name="O'Toole P.W."/>
        </authorList>
    </citation>
    <scope>NUCLEOTIDE SEQUENCE [LARGE SCALE GENOMIC DNA]</scope>
    <source>
        <strain evidence="1 2">DSM 14421</strain>
    </source>
</reference>
<dbReference type="Proteomes" id="UP000052013">
    <property type="component" value="Unassembled WGS sequence"/>
</dbReference>